<gene>
    <name evidence="2" type="ORF">Nepgr_029327</name>
</gene>
<feature type="compositionally biased region" description="Polar residues" evidence="1">
    <location>
        <begin position="91"/>
        <end position="103"/>
    </location>
</feature>
<protein>
    <submittedName>
        <fullName evidence="2">Uncharacterized protein</fullName>
    </submittedName>
</protein>
<dbReference type="InterPro" id="IPR053198">
    <property type="entry name" value="Gynoecium_Dev_Regulator"/>
</dbReference>
<evidence type="ECO:0000313" key="3">
    <source>
        <dbReference type="Proteomes" id="UP001279734"/>
    </source>
</evidence>
<name>A0AAD3TEE1_NEPGR</name>
<accession>A0AAD3TEE1</accession>
<reference evidence="2" key="1">
    <citation type="submission" date="2023-05" db="EMBL/GenBank/DDBJ databases">
        <title>Nepenthes gracilis genome sequencing.</title>
        <authorList>
            <person name="Fukushima K."/>
        </authorList>
    </citation>
    <scope>NUCLEOTIDE SEQUENCE</scope>
    <source>
        <strain evidence="2">SING2019-196</strain>
    </source>
</reference>
<feature type="compositionally biased region" description="Low complexity" evidence="1">
    <location>
        <begin position="75"/>
        <end position="84"/>
    </location>
</feature>
<comment type="caution">
    <text evidence="2">The sequence shown here is derived from an EMBL/GenBank/DDBJ whole genome shotgun (WGS) entry which is preliminary data.</text>
</comment>
<evidence type="ECO:0000313" key="2">
    <source>
        <dbReference type="EMBL" id="GMH27484.1"/>
    </source>
</evidence>
<evidence type="ECO:0000256" key="1">
    <source>
        <dbReference type="SAM" id="MobiDB-lite"/>
    </source>
</evidence>
<sequence>MVDEYDRLAANSNPAKPSRIRLFLFPTNPEAASSIASSESDDWFLDALNDTRVLQRGSSDLASVNCLLGLEGNSHHSANSGSSSRDVEAQTGESELGNQSSNQNVQSVFDSPIIETMSSFGSTSSSPSLASLSPITWKMAVEAIVVVVERLEFWIRE</sequence>
<proteinExistence type="predicted"/>
<dbReference type="AlphaFoldDB" id="A0AAD3TEE1"/>
<feature type="region of interest" description="Disordered" evidence="1">
    <location>
        <begin position="74"/>
        <end position="103"/>
    </location>
</feature>
<dbReference type="EMBL" id="BSYO01000033">
    <property type="protein sequence ID" value="GMH27484.1"/>
    <property type="molecule type" value="Genomic_DNA"/>
</dbReference>
<dbReference type="Proteomes" id="UP001279734">
    <property type="component" value="Unassembled WGS sequence"/>
</dbReference>
<keyword evidence="3" id="KW-1185">Reference proteome</keyword>
<dbReference type="PANTHER" id="PTHR31066">
    <property type="entry name" value="OS05G0427100 PROTEIN-RELATED"/>
    <property type="match status" value="1"/>
</dbReference>
<dbReference type="PANTHER" id="PTHR31066:SF27">
    <property type="entry name" value="EXPRESSED PROTEIN"/>
    <property type="match status" value="1"/>
</dbReference>
<organism evidence="2 3">
    <name type="scientific">Nepenthes gracilis</name>
    <name type="common">Slender pitcher plant</name>
    <dbReference type="NCBI Taxonomy" id="150966"/>
    <lineage>
        <taxon>Eukaryota</taxon>
        <taxon>Viridiplantae</taxon>
        <taxon>Streptophyta</taxon>
        <taxon>Embryophyta</taxon>
        <taxon>Tracheophyta</taxon>
        <taxon>Spermatophyta</taxon>
        <taxon>Magnoliopsida</taxon>
        <taxon>eudicotyledons</taxon>
        <taxon>Gunneridae</taxon>
        <taxon>Pentapetalae</taxon>
        <taxon>Caryophyllales</taxon>
        <taxon>Nepenthaceae</taxon>
        <taxon>Nepenthes</taxon>
    </lineage>
</organism>